<keyword evidence="7 8" id="KW-0539">Nucleus</keyword>
<dbReference type="GO" id="GO:0005634">
    <property type="term" value="C:nucleus"/>
    <property type="evidence" value="ECO:0007669"/>
    <property type="project" value="UniProtKB-SubCell"/>
</dbReference>
<dbReference type="SMART" id="SM00574">
    <property type="entry name" value="POX"/>
    <property type="match status" value="1"/>
</dbReference>
<dbReference type="FunFam" id="1.10.10.60:FF:000117">
    <property type="entry name" value="BEL1-like homeodomain protein 9"/>
    <property type="match status" value="1"/>
</dbReference>
<evidence type="ECO:0000256" key="2">
    <source>
        <dbReference type="ARBA" id="ARBA00006454"/>
    </source>
</evidence>
<feature type="compositionally biased region" description="Polar residues" evidence="9">
    <location>
        <begin position="1"/>
        <end position="13"/>
    </location>
</feature>
<dbReference type="PANTHER" id="PTHR11850">
    <property type="entry name" value="HOMEOBOX PROTEIN TRANSCRIPTION FACTORS"/>
    <property type="match status" value="1"/>
</dbReference>
<protein>
    <recommendedName>
        <fullName evidence="10">Homeobox domain-containing protein</fullName>
    </recommendedName>
</protein>
<comment type="caution">
    <text evidence="11">The sequence shown here is derived from an EMBL/GenBank/DDBJ whole genome shotgun (WGS) entry which is preliminary data.</text>
</comment>
<comment type="subcellular location">
    <subcellularLocation>
        <location evidence="1 8">Nucleus</location>
    </subcellularLocation>
</comment>
<sequence length="640" mass="71616">MDMNNLRSESHVAQKNRRHKLRFQQNSDDPTRFGYGSISYDPSVFPPEMLHSIANNPHLLLPPNHVNFMDQNSGSGCSGSGGNWKSVNVNNQHQVQVSNEWNNVGSMNMDEGYNNDQDLQNNVNLGDQKNSGEIPAFGSYYNQNTLQEVVTSATVGSTHVQIINQSIPCNWMNGTNSDQLGFTQGLSLSLSSVPRAKPEFQMLHSGQNQKVVLSSDPKHFAQRAAVVGPLGPFTGYATILKNSKYLKPAQELLNDNCRVAGEELVQTCDSAHKVLEEEMSRVSGESGASSSSVYGPNDYITGRNSSLSESYRPEFHHKKAKLLYMQEEVCRRYKQYNQQMQMVISSFETVAGLTSATPFVSLALKSVSRHFHFVKNAISEQLTQMKKTFEDLCSPNRVFDANNETDSLSQLKSMDHNVQRHGKSSAGMGSFGNQQPVWRPQRGLPERAVSVLKAWLFDHFLHPYPSDADKHMLASQTGLTRNQVSNWFINARVRIWKPMVEEIHTLETKGLANSNPNNPPTNDQDPSSMDMGSLPNKQQPECLRTSGTLTTINEQNEPNAQLWDHEKQSRAGYQIPQPTMDRAFSNIMPYPRPTFEAGGVGPVSLTLGLRQNAEHVQQLQQHEHQLQQRFGGQMVHDFVG</sequence>
<evidence type="ECO:0000256" key="8">
    <source>
        <dbReference type="PROSITE-ProRule" id="PRU00108"/>
    </source>
</evidence>
<evidence type="ECO:0000256" key="9">
    <source>
        <dbReference type="SAM" id="MobiDB-lite"/>
    </source>
</evidence>
<dbReference type="CDD" id="cd00086">
    <property type="entry name" value="homeodomain"/>
    <property type="match status" value="1"/>
</dbReference>
<accession>A0AAD8P6A0</accession>
<evidence type="ECO:0000256" key="1">
    <source>
        <dbReference type="ARBA" id="ARBA00004123"/>
    </source>
</evidence>
<feature type="compositionally biased region" description="Low complexity" evidence="9">
    <location>
        <begin position="513"/>
        <end position="528"/>
    </location>
</feature>
<evidence type="ECO:0000256" key="5">
    <source>
        <dbReference type="ARBA" id="ARBA00023155"/>
    </source>
</evidence>
<dbReference type="Pfam" id="PF07526">
    <property type="entry name" value="POX"/>
    <property type="match status" value="1"/>
</dbReference>
<dbReference type="SMART" id="SM00389">
    <property type="entry name" value="HOX"/>
    <property type="match status" value="1"/>
</dbReference>
<dbReference type="InterPro" id="IPR001356">
    <property type="entry name" value="HD"/>
</dbReference>
<dbReference type="Gene3D" id="1.10.10.60">
    <property type="entry name" value="Homeodomain-like"/>
    <property type="match status" value="1"/>
</dbReference>
<dbReference type="Proteomes" id="UP001229421">
    <property type="component" value="Unassembled WGS sequence"/>
</dbReference>
<dbReference type="PROSITE" id="PS50071">
    <property type="entry name" value="HOMEOBOX_2"/>
    <property type="match status" value="1"/>
</dbReference>
<dbReference type="InterPro" id="IPR006563">
    <property type="entry name" value="POX_dom"/>
</dbReference>
<feature type="region of interest" description="Disordered" evidence="9">
    <location>
        <begin position="420"/>
        <end position="439"/>
    </location>
</feature>
<dbReference type="InterPro" id="IPR009057">
    <property type="entry name" value="Homeodomain-like_sf"/>
</dbReference>
<dbReference type="GO" id="GO:0006355">
    <property type="term" value="P:regulation of DNA-templated transcription"/>
    <property type="evidence" value="ECO:0007669"/>
    <property type="project" value="InterPro"/>
</dbReference>
<evidence type="ECO:0000313" key="11">
    <source>
        <dbReference type="EMBL" id="KAK1435138.1"/>
    </source>
</evidence>
<gene>
    <name evidence="11" type="ORF">QVD17_00898</name>
</gene>
<organism evidence="11 12">
    <name type="scientific">Tagetes erecta</name>
    <name type="common">African marigold</name>
    <dbReference type="NCBI Taxonomy" id="13708"/>
    <lineage>
        <taxon>Eukaryota</taxon>
        <taxon>Viridiplantae</taxon>
        <taxon>Streptophyta</taxon>
        <taxon>Embryophyta</taxon>
        <taxon>Tracheophyta</taxon>
        <taxon>Spermatophyta</taxon>
        <taxon>Magnoliopsida</taxon>
        <taxon>eudicotyledons</taxon>
        <taxon>Gunneridae</taxon>
        <taxon>Pentapetalae</taxon>
        <taxon>asterids</taxon>
        <taxon>campanulids</taxon>
        <taxon>Asterales</taxon>
        <taxon>Asteraceae</taxon>
        <taxon>Asteroideae</taxon>
        <taxon>Heliantheae alliance</taxon>
        <taxon>Tageteae</taxon>
        <taxon>Tagetes</taxon>
    </lineage>
</organism>
<dbReference type="AlphaFoldDB" id="A0AAD8P6A0"/>
<evidence type="ECO:0000259" key="10">
    <source>
        <dbReference type="PROSITE" id="PS50071"/>
    </source>
</evidence>
<dbReference type="InterPro" id="IPR050224">
    <property type="entry name" value="TALE_homeobox"/>
</dbReference>
<keyword evidence="5 8" id="KW-0371">Homeobox</keyword>
<keyword evidence="4 8" id="KW-0238">DNA-binding</keyword>
<keyword evidence="6" id="KW-0804">Transcription</keyword>
<dbReference type="Pfam" id="PF05920">
    <property type="entry name" value="Homeobox_KN"/>
    <property type="match status" value="1"/>
</dbReference>
<evidence type="ECO:0000256" key="4">
    <source>
        <dbReference type="ARBA" id="ARBA00023125"/>
    </source>
</evidence>
<name>A0AAD8P6A0_TARER</name>
<dbReference type="InterPro" id="IPR008422">
    <property type="entry name" value="KN_HD"/>
</dbReference>
<dbReference type="EMBL" id="JAUHHV010000001">
    <property type="protein sequence ID" value="KAK1435138.1"/>
    <property type="molecule type" value="Genomic_DNA"/>
</dbReference>
<proteinExistence type="inferred from homology"/>
<keyword evidence="12" id="KW-1185">Reference proteome</keyword>
<keyword evidence="3" id="KW-0805">Transcription regulation</keyword>
<comment type="similarity">
    <text evidence="2">Belongs to the TALE/BELL homeobox family.</text>
</comment>
<evidence type="ECO:0000256" key="6">
    <source>
        <dbReference type="ARBA" id="ARBA00023163"/>
    </source>
</evidence>
<feature type="DNA-binding region" description="Homeobox" evidence="8">
    <location>
        <begin position="437"/>
        <end position="499"/>
    </location>
</feature>
<feature type="region of interest" description="Disordered" evidence="9">
    <location>
        <begin position="1"/>
        <end position="33"/>
    </location>
</feature>
<evidence type="ECO:0000313" key="12">
    <source>
        <dbReference type="Proteomes" id="UP001229421"/>
    </source>
</evidence>
<dbReference type="SUPFAM" id="SSF46689">
    <property type="entry name" value="Homeodomain-like"/>
    <property type="match status" value="1"/>
</dbReference>
<reference evidence="11" key="1">
    <citation type="journal article" date="2023" name="bioRxiv">
        <title>Improved chromosome-level genome assembly for marigold (Tagetes erecta).</title>
        <authorList>
            <person name="Jiang F."/>
            <person name="Yuan L."/>
            <person name="Wang S."/>
            <person name="Wang H."/>
            <person name="Xu D."/>
            <person name="Wang A."/>
            <person name="Fan W."/>
        </authorList>
    </citation>
    <scope>NUCLEOTIDE SEQUENCE</scope>
    <source>
        <strain evidence="11">WSJ</strain>
        <tissue evidence="11">Leaf</tissue>
    </source>
</reference>
<evidence type="ECO:0000256" key="7">
    <source>
        <dbReference type="ARBA" id="ARBA00023242"/>
    </source>
</evidence>
<evidence type="ECO:0000256" key="3">
    <source>
        <dbReference type="ARBA" id="ARBA00023015"/>
    </source>
</evidence>
<feature type="domain" description="Homeobox" evidence="10">
    <location>
        <begin position="435"/>
        <end position="498"/>
    </location>
</feature>
<feature type="region of interest" description="Disordered" evidence="9">
    <location>
        <begin position="508"/>
        <end position="541"/>
    </location>
</feature>
<dbReference type="GO" id="GO:0003677">
    <property type="term" value="F:DNA binding"/>
    <property type="evidence" value="ECO:0007669"/>
    <property type="project" value="UniProtKB-UniRule"/>
</dbReference>